<dbReference type="AlphaFoldDB" id="A0A2N5M350"/>
<dbReference type="Pfam" id="PF00072">
    <property type="entry name" value="Response_reg"/>
    <property type="match status" value="1"/>
</dbReference>
<evidence type="ECO:0000313" key="11">
    <source>
        <dbReference type="EMBL" id="PLT28787.1"/>
    </source>
</evidence>
<evidence type="ECO:0000256" key="9">
    <source>
        <dbReference type="PROSITE-ProRule" id="PRU00169"/>
    </source>
</evidence>
<dbReference type="InterPro" id="IPR051271">
    <property type="entry name" value="2C-system_Tx_regulators"/>
</dbReference>
<sequence length="221" mass="25286">MIKVLLIEDDPMVREINRQYIEKVEGYQVIGHASNGEEGLQLVSKLKPDLVIIDIFMPKLDGFETIKQFRLDGLSVDVMAITAASDMETIHKVLQYGAVDYILKPFTFERIKRALEQYYSFRLKMEEKNSVQQHELDQLLNYSEDVNTEDLPKGLHRHTLNKIIDYISSEKSPVSAEEVAESIGIARVTARRYLDHLEKTGKVNITVQYGGVGRPVNRYGL</sequence>
<dbReference type="InterPro" id="IPR006793">
    <property type="entry name" value="FaeA"/>
</dbReference>
<feature type="modified residue" description="4-aspartylphosphate" evidence="9">
    <location>
        <position position="54"/>
    </location>
</feature>
<dbReference type="EMBL" id="PGUY01000052">
    <property type="protein sequence ID" value="PLT28787.1"/>
    <property type="molecule type" value="Genomic_DNA"/>
</dbReference>
<dbReference type="GO" id="GO:0003700">
    <property type="term" value="F:DNA-binding transcription factor activity"/>
    <property type="evidence" value="ECO:0007669"/>
    <property type="project" value="InterPro"/>
</dbReference>
<evidence type="ECO:0000256" key="8">
    <source>
        <dbReference type="ARBA" id="ARBA00023163"/>
    </source>
</evidence>
<dbReference type="Pfam" id="PF04703">
    <property type="entry name" value="FaeA"/>
    <property type="match status" value="1"/>
</dbReference>
<dbReference type="GO" id="GO:0000156">
    <property type="term" value="F:phosphorelay response regulator activity"/>
    <property type="evidence" value="ECO:0007669"/>
    <property type="project" value="TreeGrafter"/>
</dbReference>
<dbReference type="Gene3D" id="1.10.10.10">
    <property type="entry name" value="Winged helix-like DNA-binding domain superfamily/Winged helix DNA-binding domain"/>
    <property type="match status" value="1"/>
</dbReference>
<dbReference type="InterPro" id="IPR011006">
    <property type="entry name" value="CheY-like_superfamily"/>
</dbReference>
<dbReference type="InterPro" id="IPR001789">
    <property type="entry name" value="Sig_transdc_resp-reg_receiver"/>
</dbReference>
<dbReference type="RefSeq" id="WP_101644307.1">
    <property type="nucleotide sequence ID" value="NZ_PGUY01000052.1"/>
</dbReference>
<feature type="domain" description="Response regulatory" evidence="10">
    <location>
        <begin position="3"/>
        <end position="119"/>
    </location>
</feature>
<evidence type="ECO:0000256" key="6">
    <source>
        <dbReference type="ARBA" id="ARBA00023125"/>
    </source>
</evidence>
<keyword evidence="7" id="KW-0010">Activator</keyword>
<dbReference type="SUPFAM" id="SSF46785">
    <property type="entry name" value="Winged helix' DNA-binding domain"/>
    <property type="match status" value="1"/>
</dbReference>
<dbReference type="GO" id="GO:0005737">
    <property type="term" value="C:cytoplasm"/>
    <property type="evidence" value="ECO:0007669"/>
    <property type="project" value="UniProtKB-SubCell"/>
</dbReference>
<dbReference type="SUPFAM" id="SSF52172">
    <property type="entry name" value="CheY-like"/>
    <property type="match status" value="1"/>
</dbReference>
<proteinExistence type="predicted"/>
<gene>
    <name evidence="11" type="ORF">CUU66_16815</name>
</gene>
<dbReference type="PANTHER" id="PTHR45526:SF1">
    <property type="entry name" value="TRANSCRIPTIONAL REGULATORY PROTEIN DCUR-RELATED"/>
    <property type="match status" value="1"/>
</dbReference>
<dbReference type="Proteomes" id="UP000234748">
    <property type="component" value="Unassembled WGS sequence"/>
</dbReference>
<keyword evidence="12" id="KW-1185">Reference proteome</keyword>
<evidence type="ECO:0000256" key="3">
    <source>
        <dbReference type="ARBA" id="ARBA00022553"/>
    </source>
</evidence>
<dbReference type="PANTHER" id="PTHR45526">
    <property type="entry name" value="TRANSCRIPTIONAL REGULATORY PROTEIN DPIA"/>
    <property type="match status" value="1"/>
</dbReference>
<keyword evidence="8" id="KW-0804">Transcription</keyword>
<organism evidence="11 12">
    <name type="scientific">Peribacillus deserti</name>
    <dbReference type="NCBI Taxonomy" id="673318"/>
    <lineage>
        <taxon>Bacteria</taxon>
        <taxon>Bacillati</taxon>
        <taxon>Bacillota</taxon>
        <taxon>Bacilli</taxon>
        <taxon>Bacillales</taxon>
        <taxon>Bacillaceae</taxon>
        <taxon>Peribacillus</taxon>
    </lineage>
</organism>
<dbReference type="InterPro" id="IPR036388">
    <property type="entry name" value="WH-like_DNA-bd_sf"/>
</dbReference>
<dbReference type="OrthoDB" id="9759232at2"/>
<evidence type="ECO:0000256" key="5">
    <source>
        <dbReference type="ARBA" id="ARBA00023015"/>
    </source>
</evidence>
<comment type="subcellular location">
    <subcellularLocation>
        <location evidence="1">Cytoplasm</location>
    </subcellularLocation>
</comment>
<dbReference type="PIRSF" id="PIRSF006171">
    <property type="entry name" value="RR_citrat_malat"/>
    <property type="match status" value="1"/>
</dbReference>
<evidence type="ECO:0000256" key="2">
    <source>
        <dbReference type="ARBA" id="ARBA00022490"/>
    </source>
</evidence>
<keyword evidence="2" id="KW-0963">Cytoplasm</keyword>
<dbReference type="Gene3D" id="3.40.50.2300">
    <property type="match status" value="1"/>
</dbReference>
<dbReference type="SMART" id="SM00448">
    <property type="entry name" value="REC"/>
    <property type="match status" value="1"/>
</dbReference>
<dbReference type="PROSITE" id="PS50110">
    <property type="entry name" value="RESPONSE_REGULATORY"/>
    <property type="match status" value="1"/>
</dbReference>
<evidence type="ECO:0000256" key="7">
    <source>
        <dbReference type="ARBA" id="ARBA00023159"/>
    </source>
</evidence>
<keyword evidence="6" id="KW-0238">DNA-binding</keyword>
<accession>A0A2N5M350</accession>
<name>A0A2N5M350_9BACI</name>
<dbReference type="GO" id="GO:0003677">
    <property type="term" value="F:DNA binding"/>
    <property type="evidence" value="ECO:0007669"/>
    <property type="project" value="UniProtKB-KW"/>
</dbReference>
<dbReference type="InterPro" id="IPR036390">
    <property type="entry name" value="WH_DNA-bd_sf"/>
</dbReference>
<keyword evidence="4" id="KW-0902">Two-component regulatory system</keyword>
<protein>
    <submittedName>
        <fullName evidence="11">Two-component system response regulator</fullName>
    </submittedName>
</protein>
<evidence type="ECO:0000256" key="1">
    <source>
        <dbReference type="ARBA" id="ARBA00004496"/>
    </source>
</evidence>
<evidence type="ECO:0000313" key="12">
    <source>
        <dbReference type="Proteomes" id="UP000234748"/>
    </source>
</evidence>
<evidence type="ECO:0000256" key="4">
    <source>
        <dbReference type="ARBA" id="ARBA00023012"/>
    </source>
</evidence>
<evidence type="ECO:0000259" key="10">
    <source>
        <dbReference type="PROSITE" id="PS50110"/>
    </source>
</evidence>
<comment type="caution">
    <text evidence="11">The sequence shown here is derived from an EMBL/GenBank/DDBJ whole genome shotgun (WGS) entry which is preliminary data.</text>
</comment>
<reference evidence="11 12" key="1">
    <citation type="submission" date="2017-11" db="EMBL/GenBank/DDBJ databases">
        <title>Comparitive Functional Genomics of Dry Heat Resistant strains isolated from the Viking Spacecraft.</title>
        <authorList>
            <person name="Seuylemezian A."/>
            <person name="Cooper K."/>
            <person name="Vaishampayan P."/>
        </authorList>
    </citation>
    <scope>NUCLEOTIDE SEQUENCE [LARGE SCALE GENOMIC DNA]</scope>
    <source>
        <strain evidence="11 12">V1-29</strain>
    </source>
</reference>
<keyword evidence="5" id="KW-0805">Transcription regulation</keyword>
<keyword evidence="3 9" id="KW-0597">Phosphoprotein</keyword>
<dbReference type="InterPro" id="IPR024187">
    <property type="entry name" value="Sig_transdc_resp-reg_cit/mal"/>
</dbReference>
<dbReference type="CDD" id="cd19925">
    <property type="entry name" value="REC_citrate_TCS"/>
    <property type="match status" value="1"/>
</dbReference>